<dbReference type="AlphaFoldDB" id="A0A9W3JEK5"/>
<dbReference type="Proteomes" id="UP000005259">
    <property type="component" value="Chromosome"/>
</dbReference>
<keyword evidence="1" id="KW-0175">Coiled coil</keyword>
<organism evidence="2 3">
    <name type="scientific">Bacillus thuringiensis HD-771</name>
    <dbReference type="NCBI Taxonomy" id="1218175"/>
    <lineage>
        <taxon>Bacteria</taxon>
        <taxon>Bacillati</taxon>
        <taxon>Bacillota</taxon>
        <taxon>Bacilli</taxon>
        <taxon>Bacillales</taxon>
        <taxon>Bacillaceae</taxon>
        <taxon>Bacillus</taxon>
        <taxon>Bacillus cereus group</taxon>
    </lineage>
</organism>
<dbReference type="EMBL" id="CP003752">
    <property type="protein sequence ID" value="AFQ18722.1"/>
    <property type="molecule type" value="Genomic_DNA"/>
</dbReference>
<evidence type="ECO:0000313" key="2">
    <source>
        <dbReference type="EMBL" id="AFQ18722.1"/>
    </source>
</evidence>
<evidence type="ECO:0000313" key="3">
    <source>
        <dbReference type="Proteomes" id="UP000005259"/>
    </source>
</evidence>
<dbReference type="RefSeq" id="WP_000653191.1">
    <property type="nucleotide sequence ID" value="NC_018500.1"/>
</dbReference>
<proteinExistence type="predicted"/>
<sequence length="81" mass="9374">MKDIYNIPVENGKYNVVLKENYEVKFLRNGEEWVNNPPGSKMLIALMGQQEDLQNENNKLREALQRACNSLGADINDYLEE</sequence>
<protein>
    <submittedName>
        <fullName evidence="2">Uncharacterized protein</fullName>
    </submittedName>
</protein>
<name>A0A9W3JEK5_BACTU</name>
<reference evidence="2 3" key="1">
    <citation type="submission" date="2012-08" db="EMBL/GenBank/DDBJ databases">
        <authorList>
            <person name="Doggett N."/>
            <person name="Teshima H."/>
            <person name="Bruce D."/>
            <person name="Detter J.C."/>
            <person name="Johnson S.L."/>
            <person name="Han C."/>
        </authorList>
    </citation>
    <scope>NUCLEOTIDE SEQUENCE [LARGE SCALE GENOMIC DNA]</scope>
    <source>
        <strain evidence="2 3">HD-771</strain>
    </source>
</reference>
<dbReference type="KEGG" id="bti:BTG_26615"/>
<gene>
    <name evidence="2" type="ORF">BTG_26615</name>
</gene>
<accession>A0A9W3JEK5</accession>
<evidence type="ECO:0000256" key="1">
    <source>
        <dbReference type="SAM" id="Coils"/>
    </source>
</evidence>
<feature type="coiled-coil region" evidence="1">
    <location>
        <begin position="43"/>
        <end position="81"/>
    </location>
</feature>